<comment type="caution">
    <text evidence="2">The sequence shown here is derived from an EMBL/GenBank/DDBJ whole genome shotgun (WGS) entry which is preliminary data.</text>
</comment>
<evidence type="ECO:0000313" key="2">
    <source>
        <dbReference type="EMBL" id="HAS8541356.1"/>
    </source>
</evidence>
<name>A0A8H9N1Z6_VIBVL</name>
<accession>A0A8H9N1Z6</accession>
<evidence type="ECO:0000256" key="1">
    <source>
        <dbReference type="SAM" id="SignalP"/>
    </source>
</evidence>
<reference evidence="2" key="1">
    <citation type="journal article" date="2018" name="Genome Biol.">
        <title>SKESA: strategic k-mer extension for scrupulous assemblies.</title>
        <authorList>
            <person name="Souvorov A."/>
            <person name="Agarwala R."/>
            <person name="Lipman D.J."/>
        </authorList>
    </citation>
    <scope>NUCLEOTIDE SEQUENCE</scope>
    <source>
        <strain evidence="2">BCW_3452</strain>
    </source>
</reference>
<reference evidence="2" key="2">
    <citation type="submission" date="2019-01" db="EMBL/GenBank/DDBJ databases">
        <authorList>
            <consortium name="NCBI Pathogen Detection Project"/>
        </authorList>
    </citation>
    <scope>NUCLEOTIDE SEQUENCE</scope>
    <source>
        <strain evidence="2">BCW_3452</strain>
    </source>
</reference>
<organism evidence="2">
    <name type="scientific">Vibrio vulnificus</name>
    <dbReference type="NCBI Taxonomy" id="672"/>
    <lineage>
        <taxon>Bacteria</taxon>
        <taxon>Pseudomonadati</taxon>
        <taxon>Pseudomonadota</taxon>
        <taxon>Gammaproteobacteria</taxon>
        <taxon>Vibrionales</taxon>
        <taxon>Vibrionaceae</taxon>
        <taxon>Vibrio</taxon>
    </lineage>
</organism>
<proteinExistence type="predicted"/>
<protein>
    <submittedName>
        <fullName evidence="2">Uncharacterized protein</fullName>
    </submittedName>
</protein>
<dbReference type="Proteomes" id="UP000863257">
    <property type="component" value="Unassembled WGS sequence"/>
</dbReference>
<dbReference type="EMBL" id="DACRBY010000020">
    <property type="protein sequence ID" value="HAS8541356.1"/>
    <property type="molecule type" value="Genomic_DNA"/>
</dbReference>
<sequence>MKIQTLCLLCLALSLGSNVANAIEASDIQEKQWLVEEFQYKYGREPGEIEYFLINMVTIQDSTFIDVKNAAMSQIEKMIGDKLEQKVARCKTFDEIIEVVAKVSKKGR</sequence>
<feature type="chain" id="PRO_5034679329" evidence="1">
    <location>
        <begin position="23"/>
        <end position="108"/>
    </location>
</feature>
<feature type="signal peptide" evidence="1">
    <location>
        <begin position="1"/>
        <end position="22"/>
    </location>
</feature>
<dbReference type="AlphaFoldDB" id="A0A8H9N1Z6"/>
<keyword evidence="1" id="KW-0732">Signal</keyword>
<gene>
    <name evidence="2" type="ORF">I7730_16350</name>
</gene>